<dbReference type="Pfam" id="PF00496">
    <property type="entry name" value="SBP_bac_5"/>
    <property type="match status" value="1"/>
</dbReference>
<dbReference type="PIRSF" id="PIRSF002741">
    <property type="entry name" value="MppA"/>
    <property type="match status" value="1"/>
</dbReference>
<dbReference type="HOGENOM" id="CLU_017028_0_3_5"/>
<dbReference type="eggNOG" id="COG4166">
    <property type="taxonomic scope" value="Bacteria"/>
</dbReference>
<reference evidence="7 8" key="1">
    <citation type="journal article" date="2010" name="BMC Genomics">
        <title>Metabolic flexibility revealed in the genome of the cyst-forming alpha-1 proteobacterium Rhodospirillum centenum.</title>
        <authorList>
            <person name="Lu Y.K."/>
            <person name="Marden J."/>
            <person name="Han M."/>
            <person name="Swingley W.D."/>
            <person name="Mastrian S.D."/>
            <person name="Chowdhury S.R."/>
            <person name="Hao J."/>
            <person name="Helmy T."/>
            <person name="Kim S."/>
            <person name="Kurdoglu A.A."/>
            <person name="Matthies H.J."/>
            <person name="Rollo D."/>
            <person name="Stothard P."/>
            <person name="Blankenship R.E."/>
            <person name="Bauer C.E."/>
            <person name="Touchman J.W."/>
        </authorList>
    </citation>
    <scope>NUCLEOTIDE SEQUENCE [LARGE SCALE GENOMIC DNA]</scope>
    <source>
        <strain evidence="8">ATCC 51521 / SW</strain>
    </source>
</reference>
<dbReference type="Gene3D" id="3.10.105.10">
    <property type="entry name" value="Dipeptide-binding Protein, Domain 3"/>
    <property type="match status" value="1"/>
</dbReference>
<evidence type="ECO:0000256" key="3">
    <source>
        <dbReference type="ARBA" id="ARBA00022448"/>
    </source>
</evidence>
<feature type="domain" description="Solute-binding protein family 5" evidence="6">
    <location>
        <begin position="71"/>
        <end position="451"/>
    </location>
</feature>
<dbReference type="InterPro" id="IPR039424">
    <property type="entry name" value="SBP_5"/>
</dbReference>
<feature type="chain" id="PRO_5002844379" evidence="5">
    <location>
        <begin position="28"/>
        <end position="534"/>
    </location>
</feature>
<sequence>MRDFLRRAGLALTLVLAGAALGQPAAAEVVLNRGNGPEPSSMDPQLGTTVTEGRIMYDLFEGLFTIGINGEPVPAVADSWEISPDGLVYTFRLRRDAKWSDGTPVTAEDFAFSWRRLLDPALASQYAYFLWPVKNAEAINKGEMPGDALGVEAVDPHTFRVTLERPTGYFLASLMHRITHPVQKANVERDGKSFMQPGKLVSNGAYQLADYKPQSYVKVVKNPHYHSADQVKIDTVYFHHSDSQDTELRRFRAGELDAVMQIPYTQVDWVRQNMPEVEKFYPVFSIWYLGFNMTKEPWASNAKLREALFLAIDREALVERITRAGEQASYSFVPAGTSGYRPPVPETAALTQAQRDERARRLLKEAGYGPGGKPLPELEILHATSESSRRVMVAVAGMWKQKLNVDTRLNNQEFKVQLQTAADKNYVGLTHLGWIGDYPDAYTFLKLMRSDIGRMNRTGYASADFDRLLDEANLILDPERRAARMAEAEAVLLADLPVIPLFTGSYRTVVSPKVQGWTPNTMGFQLTRYLSMKP</sequence>
<dbReference type="Gene3D" id="3.40.190.10">
    <property type="entry name" value="Periplasmic binding protein-like II"/>
    <property type="match status" value="1"/>
</dbReference>
<keyword evidence="4 5" id="KW-0732">Signal</keyword>
<comment type="similarity">
    <text evidence="2">Belongs to the bacterial solute-binding protein 5 family.</text>
</comment>
<dbReference type="AlphaFoldDB" id="B6IP98"/>
<dbReference type="FunFam" id="3.90.76.10:FF:000001">
    <property type="entry name" value="Oligopeptide ABC transporter substrate-binding protein"/>
    <property type="match status" value="1"/>
</dbReference>
<dbReference type="RefSeq" id="WP_012567385.1">
    <property type="nucleotide sequence ID" value="NC_011420.2"/>
</dbReference>
<dbReference type="PROSITE" id="PS01040">
    <property type="entry name" value="SBP_BACTERIAL_5"/>
    <property type="match status" value="1"/>
</dbReference>
<name>B6IP98_RHOCS</name>
<dbReference type="PANTHER" id="PTHR30290:SF10">
    <property type="entry name" value="PERIPLASMIC OLIGOPEPTIDE-BINDING PROTEIN-RELATED"/>
    <property type="match status" value="1"/>
</dbReference>
<gene>
    <name evidence="7" type="primary">oppA</name>
    <name evidence="7" type="ordered locus">RC1_2213</name>
</gene>
<dbReference type="GO" id="GO:0043190">
    <property type="term" value="C:ATP-binding cassette (ABC) transporter complex"/>
    <property type="evidence" value="ECO:0007669"/>
    <property type="project" value="InterPro"/>
</dbReference>
<protein>
    <submittedName>
        <fullName evidence="7">Periplasmic oligopeptide-binding protein</fullName>
    </submittedName>
</protein>
<evidence type="ECO:0000256" key="1">
    <source>
        <dbReference type="ARBA" id="ARBA00004418"/>
    </source>
</evidence>
<dbReference type="InterPro" id="IPR000914">
    <property type="entry name" value="SBP_5_dom"/>
</dbReference>
<dbReference type="CDD" id="cd08504">
    <property type="entry name" value="PBP2_OppA"/>
    <property type="match status" value="1"/>
</dbReference>
<dbReference type="GO" id="GO:1904680">
    <property type="term" value="F:peptide transmembrane transporter activity"/>
    <property type="evidence" value="ECO:0007669"/>
    <property type="project" value="TreeGrafter"/>
</dbReference>
<keyword evidence="8" id="KW-1185">Reference proteome</keyword>
<feature type="signal peptide" evidence="5">
    <location>
        <begin position="1"/>
        <end position="27"/>
    </location>
</feature>
<dbReference type="GO" id="GO:0015833">
    <property type="term" value="P:peptide transport"/>
    <property type="evidence" value="ECO:0007669"/>
    <property type="project" value="TreeGrafter"/>
</dbReference>
<comment type="subcellular location">
    <subcellularLocation>
        <location evidence="1">Periplasm</location>
    </subcellularLocation>
</comment>
<dbReference type="InterPro" id="IPR023765">
    <property type="entry name" value="SBP_5_CS"/>
</dbReference>
<dbReference type="InterPro" id="IPR030678">
    <property type="entry name" value="Peptide/Ni-bd"/>
</dbReference>
<dbReference type="EMBL" id="CP000613">
    <property type="protein sequence ID" value="ACI99600.1"/>
    <property type="molecule type" value="Genomic_DNA"/>
</dbReference>
<dbReference type="KEGG" id="rce:RC1_2213"/>
<evidence type="ECO:0000259" key="6">
    <source>
        <dbReference type="Pfam" id="PF00496"/>
    </source>
</evidence>
<organism evidence="7 8">
    <name type="scientific">Rhodospirillum centenum (strain ATCC 51521 / SW)</name>
    <dbReference type="NCBI Taxonomy" id="414684"/>
    <lineage>
        <taxon>Bacteria</taxon>
        <taxon>Pseudomonadati</taxon>
        <taxon>Pseudomonadota</taxon>
        <taxon>Alphaproteobacteria</taxon>
        <taxon>Rhodospirillales</taxon>
        <taxon>Rhodospirillaceae</taxon>
        <taxon>Rhodospirillum</taxon>
    </lineage>
</organism>
<dbReference type="STRING" id="414684.RC1_2213"/>
<proteinExistence type="inferred from homology"/>
<dbReference type="Proteomes" id="UP000001591">
    <property type="component" value="Chromosome"/>
</dbReference>
<evidence type="ECO:0000313" key="7">
    <source>
        <dbReference type="EMBL" id="ACI99600.1"/>
    </source>
</evidence>
<evidence type="ECO:0000313" key="8">
    <source>
        <dbReference type="Proteomes" id="UP000001591"/>
    </source>
</evidence>
<evidence type="ECO:0000256" key="5">
    <source>
        <dbReference type="SAM" id="SignalP"/>
    </source>
</evidence>
<dbReference type="GO" id="GO:0030288">
    <property type="term" value="C:outer membrane-bounded periplasmic space"/>
    <property type="evidence" value="ECO:0007669"/>
    <property type="project" value="UniProtKB-ARBA"/>
</dbReference>
<dbReference type="PANTHER" id="PTHR30290">
    <property type="entry name" value="PERIPLASMIC BINDING COMPONENT OF ABC TRANSPORTER"/>
    <property type="match status" value="1"/>
</dbReference>
<dbReference type="SUPFAM" id="SSF53850">
    <property type="entry name" value="Periplasmic binding protein-like II"/>
    <property type="match status" value="1"/>
</dbReference>
<evidence type="ECO:0000256" key="4">
    <source>
        <dbReference type="ARBA" id="ARBA00022729"/>
    </source>
</evidence>
<evidence type="ECO:0000256" key="2">
    <source>
        <dbReference type="ARBA" id="ARBA00005695"/>
    </source>
</evidence>
<keyword evidence="3" id="KW-0813">Transport</keyword>
<dbReference type="OrthoDB" id="7232729at2"/>
<accession>B6IP98</accession>
<dbReference type="Gene3D" id="3.90.76.10">
    <property type="entry name" value="Dipeptide-binding Protein, Domain 1"/>
    <property type="match status" value="1"/>
</dbReference>